<name>A0A969PSX1_9BACI</name>
<organism evidence="13 14">
    <name type="scientific">Alkalicoccus luteus</name>
    <dbReference type="NCBI Taxonomy" id="1237094"/>
    <lineage>
        <taxon>Bacteria</taxon>
        <taxon>Bacillati</taxon>
        <taxon>Bacillota</taxon>
        <taxon>Bacilli</taxon>
        <taxon>Bacillales</taxon>
        <taxon>Bacillaceae</taxon>
        <taxon>Alkalicoccus</taxon>
    </lineage>
</organism>
<dbReference type="HAMAP" id="MF_00097">
    <property type="entry name" value="TMP_synthase"/>
    <property type="match status" value="1"/>
</dbReference>
<comment type="similarity">
    <text evidence="9 10">Belongs to the thiamine-phosphate synthase family.</text>
</comment>
<evidence type="ECO:0000256" key="5">
    <source>
        <dbReference type="ARBA" id="ARBA00022977"/>
    </source>
</evidence>
<dbReference type="GO" id="GO:0009228">
    <property type="term" value="P:thiamine biosynthetic process"/>
    <property type="evidence" value="ECO:0007669"/>
    <property type="project" value="UniProtKB-KW"/>
</dbReference>
<evidence type="ECO:0000256" key="1">
    <source>
        <dbReference type="ARBA" id="ARBA00005165"/>
    </source>
</evidence>
<feature type="binding site" evidence="9">
    <location>
        <position position="143"/>
    </location>
    <ligand>
        <name>4-amino-2-methyl-5-(diphosphooxymethyl)pyrimidine</name>
        <dbReference type="ChEBI" id="CHEBI:57841"/>
    </ligand>
</feature>
<feature type="binding site" evidence="9">
    <location>
        <begin position="140"/>
        <end position="142"/>
    </location>
    <ligand>
        <name>2-[(2R,5Z)-2-carboxy-4-methylthiazol-5(2H)-ylidene]ethyl phosphate</name>
        <dbReference type="ChEBI" id="CHEBI:62899"/>
    </ligand>
</feature>
<keyword evidence="4 9" id="KW-0460">Magnesium</keyword>
<feature type="binding site" evidence="9">
    <location>
        <position position="76"/>
    </location>
    <ligand>
        <name>4-amino-2-methyl-5-(diphosphooxymethyl)pyrimidine</name>
        <dbReference type="ChEBI" id="CHEBI:57841"/>
    </ligand>
</feature>
<reference evidence="13 14" key="1">
    <citation type="submission" date="2020-03" db="EMBL/GenBank/DDBJ databases">
        <title>Assessment of the enzymatic potential of alkaline-tolerant lipase obtained from Bacillus luteus H11 (technogenic soil) for the bioremediation of saline soils contaminated with petroleum substances.</title>
        <authorList>
            <person name="Kalwasinska A."/>
        </authorList>
    </citation>
    <scope>NUCLEOTIDE SEQUENCE [LARGE SCALE GENOMIC DNA]</scope>
    <source>
        <strain evidence="13 14">H11</strain>
    </source>
</reference>
<dbReference type="InterPro" id="IPR036206">
    <property type="entry name" value="ThiamineP_synth_sf"/>
</dbReference>
<feature type="binding site" evidence="9">
    <location>
        <position position="115"/>
    </location>
    <ligand>
        <name>4-amino-2-methyl-5-(diphosphooxymethyl)pyrimidine</name>
        <dbReference type="ChEBI" id="CHEBI:57841"/>
    </ligand>
</feature>
<comment type="pathway">
    <text evidence="1 9 11">Cofactor biosynthesis; thiamine diphosphate biosynthesis; thiamine phosphate from 4-amino-2-methyl-5-diphosphomethylpyrimidine and 4-methyl-5-(2-phosphoethyl)-thiazole: step 1/1.</text>
</comment>
<evidence type="ECO:0000256" key="8">
    <source>
        <dbReference type="ARBA" id="ARBA00047883"/>
    </source>
</evidence>
<feature type="domain" description="Thiamine phosphate synthase/TenI" evidence="12">
    <location>
        <begin position="11"/>
        <end position="195"/>
    </location>
</feature>
<comment type="catalytic activity">
    <reaction evidence="6 9 10">
        <text>4-methyl-5-(2-phosphooxyethyl)-thiazole + 4-amino-2-methyl-5-(diphosphooxymethyl)pyrimidine + H(+) = thiamine phosphate + diphosphate</text>
        <dbReference type="Rhea" id="RHEA:22328"/>
        <dbReference type="ChEBI" id="CHEBI:15378"/>
        <dbReference type="ChEBI" id="CHEBI:33019"/>
        <dbReference type="ChEBI" id="CHEBI:37575"/>
        <dbReference type="ChEBI" id="CHEBI:57841"/>
        <dbReference type="ChEBI" id="CHEBI:58296"/>
        <dbReference type="EC" id="2.5.1.3"/>
    </reaction>
</comment>
<evidence type="ECO:0000256" key="6">
    <source>
        <dbReference type="ARBA" id="ARBA00047334"/>
    </source>
</evidence>
<dbReference type="EMBL" id="JAATHJ010000029">
    <property type="protein sequence ID" value="NJP38758.1"/>
    <property type="molecule type" value="Genomic_DNA"/>
</dbReference>
<protein>
    <recommendedName>
        <fullName evidence="9">Thiamine-phosphate synthase</fullName>
        <shortName evidence="9">TP synthase</shortName>
        <shortName evidence="9">TPS</shortName>
        <ecNumber evidence="9">2.5.1.3</ecNumber>
    </recommendedName>
    <alternativeName>
        <fullName evidence="9">Thiamine-phosphate pyrophosphorylase</fullName>
        <shortName evidence="9">TMP pyrophosphorylase</shortName>
        <shortName evidence="9">TMP-PPase</shortName>
    </alternativeName>
</protein>
<feature type="binding site" evidence="9">
    <location>
        <begin position="192"/>
        <end position="193"/>
    </location>
    <ligand>
        <name>2-[(2R,5Z)-2-carboxy-4-methylthiazol-5(2H)-ylidene]ethyl phosphate</name>
        <dbReference type="ChEBI" id="CHEBI:62899"/>
    </ligand>
</feature>
<dbReference type="SUPFAM" id="SSF51391">
    <property type="entry name" value="Thiamin phosphate synthase"/>
    <property type="match status" value="1"/>
</dbReference>
<evidence type="ECO:0000256" key="2">
    <source>
        <dbReference type="ARBA" id="ARBA00022679"/>
    </source>
</evidence>
<sequence>MSQFAKERLAVYFIAGTQNTDRPLPELVFEALRGGVTMFQLREKGEGSLHNENERLKLALELKELCASFHVPFIVNDDVELALASDADGLHIGQDDTDPAEARGRIGSDKILGISARTLAEAQSASAVADYLGVGPMFATSSKDDAETPVGPERIQEMRNAGITLPITAIGGITLNNAEPILAAGADGVSVISAVSAAENAEAAASELLSVYRSVNR</sequence>
<comment type="catalytic activity">
    <reaction evidence="8 9 10">
        <text>2-[(2R,5Z)-2-carboxy-4-methylthiazol-5(2H)-ylidene]ethyl phosphate + 4-amino-2-methyl-5-(diphosphooxymethyl)pyrimidine + 2 H(+) = thiamine phosphate + CO2 + diphosphate</text>
        <dbReference type="Rhea" id="RHEA:47844"/>
        <dbReference type="ChEBI" id="CHEBI:15378"/>
        <dbReference type="ChEBI" id="CHEBI:16526"/>
        <dbReference type="ChEBI" id="CHEBI:33019"/>
        <dbReference type="ChEBI" id="CHEBI:37575"/>
        <dbReference type="ChEBI" id="CHEBI:57841"/>
        <dbReference type="ChEBI" id="CHEBI:62899"/>
        <dbReference type="EC" id="2.5.1.3"/>
    </reaction>
</comment>
<dbReference type="NCBIfam" id="TIGR00693">
    <property type="entry name" value="thiE"/>
    <property type="match status" value="1"/>
</dbReference>
<comment type="catalytic activity">
    <reaction evidence="7 9 10">
        <text>2-(2-carboxy-4-methylthiazol-5-yl)ethyl phosphate + 4-amino-2-methyl-5-(diphosphooxymethyl)pyrimidine + 2 H(+) = thiamine phosphate + CO2 + diphosphate</text>
        <dbReference type="Rhea" id="RHEA:47848"/>
        <dbReference type="ChEBI" id="CHEBI:15378"/>
        <dbReference type="ChEBI" id="CHEBI:16526"/>
        <dbReference type="ChEBI" id="CHEBI:33019"/>
        <dbReference type="ChEBI" id="CHEBI:37575"/>
        <dbReference type="ChEBI" id="CHEBI:57841"/>
        <dbReference type="ChEBI" id="CHEBI:62890"/>
        <dbReference type="EC" id="2.5.1.3"/>
    </reaction>
</comment>
<dbReference type="CDD" id="cd00564">
    <property type="entry name" value="TMP_TenI"/>
    <property type="match status" value="1"/>
</dbReference>
<evidence type="ECO:0000256" key="7">
    <source>
        <dbReference type="ARBA" id="ARBA00047851"/>
    </source>
</evidence>
<dbReference type="AlphaFoldDB" id="A0A969PSX1"/>
<dbReference type="GO" id="GO:0005737">
    <property type="term" value="C:cytoplasm"/>
    <property type="evidence" value="ECO:0007669"/>
    <property type="project" value="TreeGrafter"/>
</dbReference>
<dbReference type="InterPro" id="IPR034291">
    <property type="entry name" value="TMP_synthase"/>
</dbReference>
<keyword evidence="14" id="KW-1185">Reference proteome</keyword>
<dbReference type="FunFam" id="3.20.20.70:FF:000096">
    <property type="entry name" value="Thiamine-phosphate synthase"/>
    <property type="match status" value="1"/>
</dbReference>
<feature type="binding site" evidence="9">
    <location>
        <position position="96"/>
    </location>
    <ligand>
        <name>Mg(2+)</name>
        <dbReference type="ChEBI" id="CHEBI:18420"/>
    </ligand>
</feature>
<comment type="cofactor">
    <cofactor evidence="9">
        <name>Mg(2+)</name>
        <dbReference type="ChEBI" id="CHEBI:18420"/>
    </cofactor>
    <text evidence="9">Binds 1 Mg(2+) ion per subunit.</text>
</comment>
<proteinExistence type="inferred from homology"/>
<evidence type="ECO:0000256" key="4">
    <source>
        <dbReference type="ARBA" id="ARBA00022842"/>
    </source>
</evidence>
<dbReference type="PANTHER" id="PTHR20857:SF15">
    <property type="entry name" value="THIAMINE-PHOSPHATE SYNTHASE"/>
    <property type="match status" value="1"/>
</dbReference>
<feature type="binding site" evidence="9">
    <location>
        <begin position="40"/>
        <end position="44"/>
    </location>
    <ligand>
        <name>4-amino-2-methyl-5-(diphosphooxymethyl)pyrimidine</name>
        <dbReference type="ChEBI" id="CHEBI:57841"/>
    </ligand>
</feature>
<evidence type="ECO:0000259" key="12">
    <source>
        <dbReference type="Pfam" id="PF02581"/>
    </source>
</evidence>
<dbReference type="GO" id="GO:0009229">
    <property type="term" value="P:thiamine diphosphate biosynthetic process"/>
    <property type="evidence" value="ECO:0007669"/>
    <property type="project" value="UniProtKB-UniRule"/>
</dbReference>
<dbReference type="Proteomes" id="UP000752012">
    <property type="component" value="Unassembled WGS sequence"/>
</dbReference>
<dbReference type="Pfam" id="PF02581">
    <property type="entry name" value="TMP-TENI"/>
    <property type="match status" value="1"/>
</dbReference>
<evidence type="ECO:0000256" key="10">
    <source>
        <dbReference type="RuleBase" id="RU003826"/>
    </source>
</evidence>
<evidence type="ECO:0000313" key="14">
    <source>
        <dbReference type="Proteomes" id="UP000752012"/>
    </source>
</evidence>
<dbReference type="Gene3D" id="3.20.20.70">
    <property type="entry name" value="Aldolase class I"/>
    <property type="match status" value="1"/>
</dbReference>
<evidence type="ECO:0000313" key="13">
    <source>
        <dbReference type="EMBL" id="NJP38758.1"/>
    </source>
</evidence>
<evidence type="ECO:0000256" key="11">
    <source>
        <dbReference type="RuleBase" id="RU004253"/>
    </source>
</evidence>
<feature type="binding site" evidence="9">
    <location>
        <position position="172"/>
    </location>
    <ligand>
        <name>2-[(2R,5Z)-2-carboxy-4-methylthiazol-5(2H)-ylidene]ethyl phosphate</name>
        <dbReference type="ChEBI" id="CHEBI:62899"/>
    </ligand>
</feature>
<dbReference type="InterPro" id="IPR013785">
    <property type="entry name" value="Aldolase_TIM"/>
</dbReference>
<keyword evidence="5 9" id="KW-0784">Thiamine biosynthesis</keyword>
<feature type="binding site" evidence="9">
    <location>
        <position position="77"/>
    </location>
    <ligand>
        <name>Mg(2+)</name>
        <dbReference type="ChEBI" id="CHEBI:18420"/>
    </ligand>
</feature>
<dbReference type="EC" id="2.5.1.3" evidence="9"/>
<accession>A0A969PSX1</accession>
<dbReference type="PANTHER" id="PTHR20857">
    <property type="entry name" value="THIAMINE-PHOSPHATE PYROPHOSPHORYLASE"/>
    <property type="match status" value="1"/>
</dbReference>
<comment type="caution">
    <text evidence="13">The sequence shown here is derived from an EMBL/GenBank/DDBJ whole genome shotgun (WGS) entry which is preliminary data.</text>
</comment>
<evidence type="ECO:0000256" key="9">
    <source>
        <dbReference type="HAMAP-Rule" id="MF_00097"/>
    </source>
</evidence>
<keyword evidence="3 9" id="KW-0479">Metal-binding</keyword>
<evidence type="ECO:0000256" key="3">
    <source>
        <dbReference type="ARBA" id="ARBA00022723"/>
    </source>
</evidence>
<keyword evidence="2 9" id="KW-0808">Transferase</keyword>
<comment type="function">
    <text evidence="9">Condenses 4-methyl-5-(beta-hydroxyethyl)thiazole monophosphate (THZ-P) and 2-methyl-4-amino-5-hydroxymethyl pyrimidine pyrophosphate (HMP-PP) to form thiamine monophosphate (TMP).</text>
</comment>
<gene>
    <name evidence="9" type="primary">thiE</name>
    <name evidence="13" type="ORF">HCN83_14415</name>
</gene>
<dbReference type="RefSeq" id="WP_168008556.1">
    <property type="nucleotide sequence ID" value="NZ_JAATHJ010000029.1"/>
</dbReference>
<dbReference type="GO" id="GO:0000287">
    <property type="term" value="F:magnesium ion binding"/>
    <property type="evidence" value="ECO:0007669"/>
    <property type="project" value="UniProtKB-UniRule"/>
</dbReference>
<dbReference type="InterPro" id="IPR022998">
    <property type="entry name" value="ThiamineP_synth_TenI"/>
</dbReference>
<dbReference type="GO" id="GO:0004789">
    <property type="term" value="F:thiamine-phosphate diphosphorylase activity"/>
    <property type="evidence" value="ECO:0007669"/>
    <property type="project" value="UniProtKB-UniRule"/>
</dbReference>